<organism evidence="1 2">
    <name type="scientific">Brachionus plicatilis</name>
    <name type="common">Marine rotifer</name>
    <name type="synonym">Brachionus muelleri</name>
    <dbReference type="NCBI Taxonomy" id="10195"/>
    <lineage>
        <taxon>Eukaryota</taxon>
        <taxon>Metazoa</taxon>
        <taxon>Spiralia</taxon>
        <taxon>Gnathifera</taxon>
        <taxon>Rotifera</taxon>
        <taxon>Eurotatoria</taxon>
        <taxon>Monogononta</taxon>
        <taxon>Pseudotrocha</taxon>
        <taxon>Ploima</taxon>
        <taxon>Brachionidae</taxon>
        <taxon>Brachionus</taxon>
    </lineage>
</organism>
<evidence type="ECO:0000313" key="1">
    <source>
        <dbReference type="EMBL" id="RNA20296.1"/>
    </source>
</evidence>
<proteinExistence type="predicted"/>
<dbReference type="Proteomes" id="UP000276133">
    <property type="component" value="Unassembled WGS sequence"/>
</dbReference>
<sequence>MSPFGYLPVKEFKMLVEFARILLLCLLEMIPKTASSILKIVLAKEILNMKQNFKVWIPENYFYLKY</sequence>
<accession>A0A3M7R9T0</accession>
<comment type="caution">
    <text evidence="1">The sequence shown here is derived from an EMBL/GenBank/DDBJ whole genome shotgun (WGS) entry which is preliminary data.</text>
</comment>
<reference evidence="1 2" key="1">
    <citation type="journal article" date="2018" name="Sci. Rep.">
        <title>Genomic signatures of local adaptation to the degree of environmental predictability in rotifers.</title>
        <authorList>
            <person name="Franch-Gras L."/>
            <person name="Hahn C."/>
            <person name="Garcia-Roger E.M."/>
            <person name="Carmona M.J."/>
            <person name="Serra M."/>
            <person name="Gomez A."/>
        </authorList>
    </citation>
    <scope>NUCLEOTIDE SEQUENCE [LARGE SCALE GENOMIC DNA]</scope>
    <source>
        <strain evidence="1">HYR1</strain>
    </source>
</reference>
<evidence type="ECO:0000313" key="2">
    <source>
        <dbReference type="Proteomes" id="UP000276133"/>
    </source>
</evidence>
<dbReference type="EMBL" id="REGN01003882">
    <property type="protein sequence ID" value="RNA20296.1"/>
    <property type="molecule type" value="Genomic_DNA"/>
</dbReference>
<gene>
    <name evidence="1" type="ORF">BpHYR1_031913</name>
</gene>
<keyword evidence="2" id="KW-1185">Reference proteome</keyword>
<protein>
    <submittedName>
        <fullName evidence="1">Uncharacterized protein</fullName>
    </submittedName>
</protein>
<dbReference type="AlphaFoldDB" id="A0A3M7R9T0"/>
<name>A0A3M7R9T0_BRAPC</name>